<reference evidence="1 2" key="1">
    <citation type="submission" date="2023-10" db="EMBL/GenBank/DDBJ databases">
        <title>Comparative genomics analysis reveals potential genetic determinants of host preference in Cryptosporidium xiaoi.</title>
        <authorList>
            <person name="Xiao L."/>
            <person name="Li J."/>
        </authorList>
    </citation>
    <scope>NUCLEOTIDE SEQUENCE [LARGE SCALE GENOMIC DNA]</scope>
    <source>
        <strain evidence="1 2">52996</strain>
    </source>
</reference>
<dbReference type="Proteomes" id="UP001311799">
    <property type="component" value="Unassembled WGS sequence"/>
</dbReference>
<dbReference type="InterPro" id="IPR050275">
    <property type="entry name" value="PGM_Phosphatase"/>
</dbReference>
<protein>
    <recommendedName>
        <fullName evidence="3">Phosphoglycerate mutase family protein</fullName>
    </recommendedName>
</protein>
<gene>
    <name evidence="1" type="ORF">RS030_172612</name>
</gene>
<dbReference type="EMBL" id="JAWDEY010000008">
    <property type="protein sequence ID" value="KAK6590257.1"/>
    <property type="molecule type" value="Genomic_DNA"/>
</dbReference>
<accession>A0AAV9Y003</accession>
<dbReference type="AlphaFoldDB" id="A0AAV9Y003"/>
<evidence type="ECO:0000313" key="1">
    <source>
        <dbReference type="EMBL" id="KAK6590257.1"/>
    </source>
</evidence>
<keyword evidence="2" id="KW-1185">Reference proteome</keyword>
<proteinExistence type="predicted"/>
<dbReference type="Pfam" id="PF00300">
    <property type="entry name" value="His_Phos_1"/>
    <property type="match status" value="1"/>
</dbReference>
<dbReference type="GO" id="GO:0005737">
    <property type="term" value="C:cytoplasm"/>
    <property type="evidence" value="ECO:0007669"/>
    <property type="project" value="TreeGrafter"/>
</dbReference>
<organism evidence="1 2">
    <name type="scientific">Cryptosporidium xiaoi</name>
    <dbReference type="NCBI Taxonomy" id="659607"/>
    <lineage>
        <taxon>Eukaryota</taxon>
        <taxon>Sar</taxon>
        <taxon>Alveolata</taxon>
        <taxon>Apicomplexa</taxon>
        <taxon>Conoidasida</taxon>
        <taxon>Coccidia</taxon>
        <taxon>Eucoccidiorida</taxon>
        <taxon>Eimeriorina</taxon>
        <taxon>Cryptosporidiidae</taxon>
        <taxon>Cryptosporidium</taxon>
    </lineage>
</organism>
<dbReference type="InterPro" id="IPR029033">
    <property type="entry name" value="His_PPase_superfam"/>
</dbReference>
<evidence type="ECO:0000313" key="2">
    <source>
        <dbReference type="Proteomes" id="UP001311799"/>
    </source>
</evidence>
<dbReference type="InterPro" id="IPR013078">
    <property type="entry name" value="His_Pase_superF_clade-1"/>
</dbReference>
<comment type="caution">
    <text evidence="1">The sequence shown here is derived from an EMBL/GenBank/DDBJ whole genome shotgun (WGS) entry which is preliminary data.</text>
</comment>
<dbReference type="Gene3D" id="3.40.50.1240">
    <property type="entry name" value="Phosphoglycerate mutase-like"/>
    <property type="match status" value="1"/>
</dbReference>
<sequence length="270" mass="31226">MLFIEKILVERRKLGSNLFKIACSIFDKISHTLFGSRKLTQYSSNNTTKIDESNLITLHILRHSESLVNVHLKEKKVNLHKVLISHDPGLVDSYLSDEGINQAIKFGESGGPIYKGRPLIERSSLMLCSNLIRSMETLKHISKRASKECKYYVLDELREKALFISDTPLYNKSEIKDRYPQYDVSRLPEDKVKIEIPESNEEVDIRIKNLKKFLVNYNFGDKNNEVVLVSHLFFIKSLLKKPLFWELPNLGLCTVKLDKRTGEILECDLK</sequence>
<dbReference type="PANTHER" id="PTHR48100:SF1">
    <property type="entry name" value="HISTIDINE PHOSPHATASE FAMILY PROTEIN-RELATED"/>
    <property type="match status" value="1"/>
</dbReference>
<dbReference type="GO" id="GO:0016791">
    <property type="term" value="F:phosphatase activity"/>
    <property type="evidence" value="ECO:0007669"/>
    <property type="project" value="TreeGrafter"/>
</dbReference>
<evidence type="ECO:0008006" key="3">
    <source>
        <dbReference type="Google" id="ProtNLM"/>
    </source>
</evidence>
<name>A0AAV9Y003_9CRYT</name>
<dbReference type="SUPFAM" id="SSF53254">
    <property type="entry name" value="Phosphoglycerate mutase-like"/>
    <property type="match status" value="1"/>
</dbReference>
<dbReference type="PANTHER" id="PTHR48100">
    <property type="entry name" value="BROAD-SPECIFICITY PHOSPHATASE YOR283W-RELATED"/>
    <property type="match status" value="1"/>
</dbReference>